<evidence type="ECO:0000313" key="2">
    <source>
        <dbReference type="Proteomes" id="UP000568380"/>
    </source>
</evidence>
<dbReference type="EMBL" id="JACHIN010000001">
    <property type="protein sequence ID" value="MBB5075762.1"/>
    <property type="molecule type" value="Genomic_DNA"/>
</dbReference>
<dbReference type="SUPFAM" id="SSF51905">
    <property type="entry name" value="FAD/NAD(P)-binding domain"/>
    <property type="match status" value="1"/>
</dbReference>
<organism evidence="1 2">
    <name type="scientific">Nonomuraea endophytica</name>
    <dbReference type="NCBI Taxonomy" id="714136"/>
    <lineage>
        <taxon>Bacteria</taxon>
        <taxon>Bacillati</taxon>
        <taxon>Actinomycetota</taxon>
        <taxon>Actinomycetes</taxon>
        <taxon>Streptosporangiales</taxon>
        <taxon>Streptosporangiaceae</taxon>
        <taxon>Nonomuraea</taxon>
    </lineage>
</organism>
<dbReference type="InterPro" id="IPR036188">
    <property type="entry name" value="FAD/NAD-bd_sf"/>
</dbReference>
<evidence type="ECO:0000313" key="1">
    <source>
        <dbReference type="EMBL" id="MBB5075762.1"/>
    </source>
</evidence>
<dbReference type="Pfam" id="PF13450">
    <property type="entry name" value="NAD_binding_8"/>
    <property type="match status" value="1"/>
</dbReference>
<dbReference type="SUPFAM" id="SSF51971">
    <property type="entry name" value="Nucleotide-binding domain"/>
    <property type="match status" value="1"/>
</dbReference>
<keyword evidence="1" id="KW-0560">Oxidoreductase</keyword>
<proteinExistence type="predicted"/>
<gene>
    <name evidence="1" type="ORF">HNR40_001208</name>
</gene>
<dbReference type="PROSITE" id="PS51318">
    <property type="entry name" value="TAT"/>
    <property type="match status" value="1"/>
</dbReference>
<name>A0A7W8EET8_9ACTN</name>
<dbReference type="InterPro" id="IPR006311">
    <property type="entry name" value="TAT_signal"/>
</dbReference>
<sequence>MSDINPRRAHELGMGRPISRRDFFDGVAMAAGVAALGAAAGCGPSSGEPGVIGTPELQVPTDVKFPPTLTGLQGNTPQALSVPHALRDDRFWEYAGTPEFTGENYDLVVVGGGISGVSAAFEWLRTNPGGRILILDNHDEIGGHARRNEFTPQARKGPLIGYGGSQSIEAPSVWTPEGKNLLQQLSVKVEKFEKYFDQKLYTNLKMYDSVMCDRETFPVERLVKYTPGIKAEEWIAQLPVAEQAKKDLLRLYKNPPDWFPGMPQAEKERRLADLTYSRFLLEVCKVHPDAELFLRTQSSDEWAYSTQAFGAIDAWGSAEEWEYPGFQGLKLDAGKPSKFNSPSMIKEWDADDAYIYHFPEGNQALVRMMVGRMIPGFASATDMDGITTASFDYGKLDLPSNRVRFRLSSPVVTASNDGDPDTATTATVGYFDGHQIRTVRAGAVVMACWNMVIPYLVPSLPPAQKQAMHQAVKMPLLYAMVQLRNWEAWRKVGINHTRWTGAYWCVSELDYPVSMPGYECPKDPSQPINVHMIATPCVSAMGPSEGAIAGRHNLLKTDFSFFEYTIRDQLARLLGAGGFDPGKDIEAITVNRWGHGYAPEYCRPWNAFYPEGPFPAETARRRHGRIAIANSDSIPAAYADAAITAAHRAVAELST</sequence>
<accession>A0A7W8EET8</accession>
<protein>
    <submittedName>
        <fullName evidence="1">Spermidine dehydrogenase</fullName>
        <ecNumber evidence="1">1.5.99.6</ecNumber>
    </submittedName>
</protein>
<keyword evidence="2" id="KW-1185">Reference proteome</keyword>
<dbReference type="Proteomes" id="UP000568380">
    <property type="component" value="Unassembled WGS sequence"/>
</dbReference>
<dbReference type="EC" id="1.5.99.6" evidence="1"/>
<dbReference type="RefSeq" id="WP_246508355.1">
    <property type="nucleotide sequence ID" value="NZ_JACHIN010000001.1"/>
</dbReference>
<comment type="caution">
    <text evidence="1">The sequence shown here is derived from an EMBL/GenBank/DDBJ whole genome shotgun (WGS) entry which is preliminary data.</text>
</comment>
<reference evidence="1 2" key="1">
    <citation type="submission" date="2020-08" db="EMBL/GenBank/DDBJ databases">
        <title>Genomic Encyclopedia of Type Strains, Phase IV (KMG-IV): sequencing the most valuable type-strain genomes for metagenomic binning, comparative biology and taxonomic classification.</title>
        <authorList>
            <person name="Goeker M."/>
        </authorList>
    </citation>
    <scope>NUCLEOTIDE SEQUENCE [LARGE SCALE GENOMIC DNA]</scope>
    <source>
        <strain evidence="1 2">DSM 45385</strain>
    </source>
</reference>
<dbReference type="AlphaFoldDB" id="A0A7W8EET8"/>
<dbReference type="GO" id="GO:0050289">
    <property type="term" value="F:spermidine dehydrogenase activity"/>
    <property type="evidence" value="ECO:0007669"/>
    <property type="project" value="UniProtKB-EC"/>
</dbReference>
<dbReference type="Gene3D" id="3.50.50.60">
    <property type="entry name" value="FAD/NAD(P)-binding domain"/>
    <property type="match status" value="1"/>
</dbReference>